<evidence type="ECO:0000256" key="3">
    <source>
        <dbReference type="ARBA" id="ARBA00022884"/>
    </source>
</evidence>
<gene>
    <name evidence="6" type="primary">nusB</name>
    <name evidence="8" type="ORF">XD66_0835</name>
</gene>
<reference evidence="9" key="1">
    <citation type="journal article" date="2015" name="MBio">
        <title>Genome-Resolved Metagenomic Analysis Reveals Roles for Candidate Phyla and Other Microbial Community Members in Biogeochemical Transformations in Oil Reservoirs.</title>
        <authorList>
            <person name="Hu P."/>
            <person name="Tom L."/>
            <person name="Singh A."/>
            <person name="Thomas B.C."/>
            <person name="Baker B.J."/>
            <person name="Piceno Y.M."/>
            <person name="Andersen G.L."/>
            <person name="Banfield J.F."/>
        </authorList>
    </citation>
    <scope>NUCLEOTIDE SEQUENCE [LARGE SCALE GENOMIC DNA]</scope>
</reference>
<organism evidence="8 9">
    <name type="scientific">Thermacetogenium phaeum</name>
    <dbReference type="NCBI Taxonomy" id="85874"/>
    <lineage>
        <taxon>Bacteria</taxon>
        <taxon>Bacillati</taxon>
        <taxon>Bacillota</taxon>
        <taxon>Clostridia</taxon>
        <taxon>Thermoanaerobacterales</taxon>
        <taxon>Thermoanaerobacteraceae</taxon>
        <taxon>Thermacetogenium</taxon>
    </lineage>
</organism>
<dbReference type="Gene3D" id="1.10.940.10">
    <property type="entry name" value="NusB-like"/>
    <property type="match status" value="1"/>
</dbReference>
<evidence type="ECO:0000256" key="5">
    <source>
        <dbReference type="ARBA" id="ARBA00023163"/>
    </source>
</evidence>
<accession>A0A117LB66</accession>
<evidence type="ECO:0000313" key="8">
    <source>
        <dbReference type="EMBL" id="KUK36460.1"/>
    </source>
</evidence>
<dbReference type="PANTHER" id="PTHR11078">
    <property type="entry name" value="N UTILIZATION SUBSTANCE PROTEIN B-RELATED"/>
    <property type="match status" value="1"/>
</dbReference>
<dbReference type="AlphaFoldDB" id="A0A117LB66"/>
<evidence type="ECO:0000256" key="2">
    <source>
        <dbReference type="ARBA" id="ARBA00022814"/>
    </source>
</evidence>
<dbReference type="InterPro" id="IPR006027">
    <property type="entry name" value="NusB_RsmB_TIM44"/>
</dbReference>
<keyword evidence="2 6" id="KW-0889">Transcription antitermination</keyword>
<evidence type="ECO:0000313" key="9">
    <source>
        <dbReference type="Proteomes" id="UP000053326"/>
    </source>
</evidence>
<dbReference type="NCBIfam" id="TIGR01951">
    <property type="entry name" value="nusB"/>
    <property type="match status" value="1"/>
</dbReference>
<dbReference type="GO" id="GO:0003723">
    <property type="term" value="F:RNA binding"/>
    <property type="evidence" value="ECO:0007669"/>
    <property type="project" value="UniProtKB-UniRule"/>
</dbReference>
<dbReference type="GO" id="GO:0031564">
    <property type="term" value="P:transcription antitermination"/>
    <property type="evidence" value="ECO:0007669"/>
    <property type="project" value="UniProtKB-KW"/>
</dbReference>
<sequence>MGRRKAREIALQILFQVDVGKVKPERALIYTLNEFQVTGTTAEFAKQLVEGTLAHLKEIDELLEKYSIDWPLSRMANVDRNILRIGLYEMLYHHETPLNVAIDEAIELAKKYSHDDAPRFVNGILGQIAKELKAKVEQGD</sequence>
<evidence type="ECO:0000256" key="6">
    <source>
        <dbReference type="HAMAP-Rule" id="MF_00073"/>
    </source>
</evidence>
<evidence type="ECO:0000256" key="4">
    <source>
        <dbReference type="ARBA" id="ARBA00023015"/>
    </source>
</evidence>
<dbReference type="EMBL" id="LGFO01000091">
    <property type="protein sequence ID" value="KUK36460.1"/>
    <property type="molecule type" value="Genomic_DNA"/>
</dbReference>
<dbReference type="PANTHER" id="PTHR11078:SF3">
    <property type="entry name" value="ANTITERMINATION NUSB DOMAIN-CONTAINING PROTEIN"/>
    <property type="match status" value="1"/>
</dbReference>
<dbReference type="InterPro" id="IPR011605">
    <property type="entry name" value="NusB_fam"/>
</dbReference>
<comment type="caution">
    <text evidence="8">The sequence shown here is derived from an EMBL/GenBank/DDBJ whole genome shotgun (WGS) entry which is preliminary data.</text>
</comment>
<comment type="similarity">
    <text evidence="1 6">Belongs to the NusB family.</text>
</comment>
<dbReference type="Pfam" id="PF01029">
    <property type="entry name" value="NusB"/>
    <property type="match status" value="1"/>
</dbReference>
<dbReference type="InterPro" id="IPR035926">
    <property type="entry name" value="NusB-like_sf"/>
</dbReference>
<dbReference type="SUPFAM" id="SSF48013">
    <property type="entry name" value="NusB-like"/>
    <property type="match status" value="1"/>
</dbReference>
<dbReference type="GO" id="GO:0005829">
    <property type="term" value="C:cytosol"/>
    <property type="evidence" value="ECO:0007669"/>
    <property type="project" value="TreeGrafter"/>
</dbReference>
<proteinExistence type="inferred from homology"/>
<evidence type="ECO:0000259" key="7">
    <source>
        <dbReference type="Pfam" id="PF01029"/>
    </source>
</evidence>
<name>A0A117LB66_9THEO</name>
<dbReference type="PATRIC" id="fig|85874.4.peg.194"/>
<keyword evidence="3 6" id="KW-0694">RNA-binding</keyword>
<protein>
    <recommendedName>
        <fullName evidence="6">Transcription antitermination protein NusB</fullName>
    </recommendedName>
    <alternativeName>
        <fullName evidence="6">Antitermination factor NusB</fullName>
    </alternativeName>
</protein>
<dbReference type="Proteomes" id="UP000053326">
    <property type="component" value="Unassembled WGS sequence"/>
</dbReference>
<evidence type="ECO:0000256" key="1">
    <source>
        <dbReference type="ARBA" id="ARBA00005952"/>
    </source>
</evidence>
<keyword evidence="4 6" id="KW-0805">Transcription regulation</keyword>
<comment type="function">
    <text evidence="6">Involved in transcription antitermination. Required for transcription of ribosomal RNA (rRNA) genes. Binds specifically to the boxA antiterminator sequence of the ribosomal RNA (rrn) operons.</text>
</comment>
<keyword evidence="5 6" id="KW-0804">Transcription</keyword>
<dbReference type="HAMAP" id="MF_00073">
    <property type="entry name" value="NusB"/>
    <property type="match status" value="1"/>
</dbReference>
<feature type="domain" description="NusB/RsmB/TIM44" evidence="7">
    <location>
        <begin position="4"/>
        <end position="130"/>
    </location>
</feature>
<dbReference type="GO" id="GO:0006353">
    <property type="term" value="P:DNA-templated transcription termination"/>
    <property type="evidence" value="ECO:0007669"/>
    <property type="project" value="UniProtKB-UniRule"/>
</dbReference>
<dbReference type="CDD" id="cd00619">
    <property type="entry name" value="Terminator_NusB"/>
    <property type="match status" value="1"/>
</dbReference>